<accession>A0ABR2GAY2</accession>
<sequence>MPEPLSASSRPLWLLLSRPVWPLNGPRSALRALCAAPAHPYTCICGMVCCPLHPLSVPTRSLDRPPTLCALPPHTPVRVSVTWPVWPLCVVALCTPTVCLSCPYGVASRRHAVCALLGSLRSPLGQPACISLPLVGSLHPGVRSSR</sequence>
<dbReference type="Proteomes" id="UP001472677">
    <property type="component" value="Unassembled WGS sequence"/>
</dbReference>
<reference evidence="1 2" key="1">
    <citation type="journal article" date="2024" name="G3 (Bethesda)">
        <title>Genome assembly of Hibiscus sabdariffa L. provides insights into metabolisms of medicinal natural products.</title>
        <authorList>
            <person name="Kim T."/>
        </authorList>
    </citation>
    <scope>NUCLEOTIDE SEQUENCE [LARGE SCALE GENOMIC DNA]</scope>
    <source>
        <strain evidence="1">TK-2024</strain>
        <tissue evidence="1">Old leaves</tissue>
    </source>
</reference>
<protein>
    <submittedName>
        <fullName evidence="1">Uncharacterized protein</fullName>
    </submittedName>
</protein>
<gene>
    <name evidence="1" type="ORF">V6N12_065678</name>
</gene>
<proteinExistence type="predicted"/>
<dbReference type="EMBL" id="JBBPBM010000002">
    <property type="protein sequence ID" value="KAK8597202.1"/>
    <property type="molecule type" value="Genomic_DNA"/>
</dbReference>
<name>A0ABR2GAY2_9ROSI</name>
<evidence type="ECO:0000313" key="1">
    <source>
        <dbReference type="EMBL" id="KAK8597202.1"/>
    </source>
</evidence>
<keyword evidence="2" id="KW-1185">Reference proteome</keyword>
<evidence type="ECO:0000313" key="2">
    <source>
        <dbReference type="Proteomes" id="UP001472677"/>
    </source>
</evidence>
<comment type="caution">
    <text evidence="1">The sequence shown here is derived from an EMBL/GenBank/DDBJ whole genome shotgun (WGS) entry which is preliminary data.</text>
</comment>
<organism evidence="1 2">
    <name type="scientific">Hibiscus sabdariffa</name>
    <name type="common">roselle</name>
    <dbReference type="NCBI Taxonomy" id="183260"/>
    <lineage>
        <taxon>Eukaryota</taxon>
        <taxon>Viridiplantae</taxon>
        <taxon>Streptophyta</taxon>
        <taxon>Embryophyta</taxon>
        <taxon>Tracheophyta</taxon>
        <taxon>Spermatophyta</taxon>
        <taxon>Magnoliopsida</taxon>
        <taxon>eudicotyledons</taxon>
        <taxon>Gunneridae</taxon>
        <taxon>Pentapetalae</taxon>
        <taxon>rosids</taxon>
        <taxon>malvids</taxon>
        <taxon>Malvales</taxon>
        <taxon>Malvaceae</taxon>
        <taxon>Malvoideae</taxon>
        <taxon>Hibiscus</taxon>
    </lineage>
</organism>